<feature type="coiled-coil region" evidence="1">
    <location>
        <begin position="52"/>
        <end position="79"/>
    </location>
</feature>
<reference evidence="2 3" key="1">
    <citation type="submission" date="2020-08" db="EMBL/GenBank/DDBJ databases">
        <title>Genomic Encyclopedia of Type Strains, Phase III (KMG-III): the genomes of soil and plant-associated and newly described type strains.</title>
        <authorList>
            <person name="Whitman W."/>
        </authorList>
    </citation>
    <scope>NUCLEOTIDE SEQUENCE [LARGE SCALE GENOMIC DNA]</scope>
    <source>
        <strain evidence="2 3">CECT 8960</strain>
    </source>
</reference>
<keyword evidence="1" id="KW-0175">Coiled coil</keyword>
<dbReference type="Proteomes" id="UP000520767">
    <property type="component" value="Unassembled WGS sequence"/>
</dbReference>
<sequence>MQIDAVNRKARQKYASFVSAMDMVREALDNLTPVIAKVRKPSGSSGWTVPTREELAGLKRTATEELERLRAKSKKYEAELVSREWRL</sequence>
<protein>
    <submittedName>
        <fullName evidence="2">Uncharacterized protein</fullName>
    </submittedName>
</protein>
<proteinExistence type="predicted"/>
<comment type="caution">
    <text evidence="2">The sequence shown here is derived from an EMBL/GenBank/DDBJ whole genome shotgun (WGS) entry which is preliminary data.</text>
</comment>
<evidence type="ECO:0000256" key="1">
    <source>
        <dbReference type="SAM" id="Coils"/>
    </source>
</evidence>
<dbReference type="RefSeq" id="WP_184810582.1">
    <property type="nucleotide sequence ID" value="NZ_JACHJQ010000003.1"/>
</dbReference>
<name>A0A7W7VDU6_9PSEU</name>
<accession>A0A7W7VDU6</accession>
<evidence type="ECO:0000313" key="3">
    <source>
        <dbReference type="Proteomes" id="UP000520767"/>
    </source>
</evidence>
<gene>
    <name evidence="2" type="ORF">FHR82_002580</name>
</gene>
<keyword evidence="3" id="KW-1185">Reference proteome</keyword>
<dbReference type="EMBL" id="JACHJQ010000003">
    <property type="protein sequence ID" value="MBB4906360.1"/>
    <property type="molecule type" value="Genomic_DNA"/>
</dbReference>
<evidence type="ECO:0000313" key="2">
    <source>
        <dbReference type="EMBL" id="MBB4906360.1"/>
    </source>
</evidence>
<dbReference type="AlphaFoldDB" id="A0A7W7VDU6"/>
<organism evidence="2 3">
    <name type="scientific">Actinophytocola algeriensis</name>
    <dbReference type="NCBI Taxonomy" id="1768010"/>
    <lineage>
        <taxon>Bacteria</taxon>
        <taxon>Bacillati</taxon>
        <taxon>Actinomycetota</taxon>
        <taxon>Actinomycetes</taxon>
        <taxon>Pseudonocardiales</taxon>
        <taxon>Pseudonocardiaceae</taxon>
    </lineage>
</organism>